<organism evidence="1 2">
    <name type="scientific">Mycobacterium gordonae</name>
    <dbReference type="NCBI Taxonomy" id="1778"/>
    <lineage>
        <taxon>Bacteria</taxon>
        <taxon>Bacillati</taxon>
        <taxon>Actinomycetota</taxon>
        <taxon>Actinomycetes</taxon>
        <taxon>Mycobacteriales</taxon>
        <taxon>Mycobacteriaceae</taxon>
        <taxon>Mycobacterium</taxon>
    </lineage>
</organism>
<sequence length="121" mass="13691">MVTYRLYEDHGAVATCPAFAESDDFDALRLWAVTNNDWKGTRKVAVIASDEGRFWLIRRDGSVLREVSHERGITGGRSQAEKLAQRLDGTKPFTPKGAADLNYELPSLKRYQHKTIRVPKT</sequence>
<comment type="caution">
    <text evidence="1">The sequence shown here is derived from an EMBL/GenBank/DDBJ whole genome shotgun (WGS) entry which is preliminary data.</text>
</comment>
<protein>
    <submittedName>
        <fullName evidence="1">Uncharacterized protein</fullName>
    </submittedName>
</protein>
<name>A0A0Q2LVR6_MYCGO</name>
<dbReference type="Proteomes" id="UP000051677">
    <property type="component" value="Unassembled WGS sequence"/>
</dbReference>
<dbReference type="AlphaFoldDB" id="A0A0Q2LVR6"/>
<dbReference type="EMBL" id="LKTM01000052">
    <property type="protein sequence ID" value="KQH80001.1"/>
    <property type="molecule type" value="Genomic_DNA"/>
</dbReference>
<gene>
    <name evidence="1" type="ORF">AO501_07545</name>
</gene>
<evidence type="ECO:0000313" key="2">
    <source>
        <dbReference type="Proteomes" id="UP000051677"/>
    </source>
</evidence>
<accession>A0A0Q2LVR6</accession>
<proteinExistence type="predicted"/>
<evidence type="ECO:0000313" key="1">
    <source>
        <dbReference type="EMBL" id="KQH80001.1"/>
    </source>
</evidence>
<reference evidence="1 2" key="1">
    <citation type="submission" date="2015-10" db="EMBL/GenBank/DDBJ databases">
        <title>Mycobacterium gordonae draft genome assembly.</title>
        <authorList>
            <person name="Ustinova V."/>
            <person name="Smirnova T."/>
            <person name="Blagodatskikh K."/>
            <person name="Varlamov D."/>
            <person name="Larionova E."/>
            <person name="Chernousova L."/>
        </authorList>
    </citation>
    <scope>NUCLEOTIDE SEQUENCE [LARGE SCALE GENOMIC DNA]</scope>
    <source>
        <strain evidence="1 2">CTRI 14-8773</strain>
    </source>
</reference>